<evidence type="ECO:0000313" key="2">
    <source>
        <dbReference type="Proteomes" id="UP000807504"/>
    </source>
</evidence>
<accession>A0A8T0EZ16</accession>
<proteinExistence type="predicted"/>
<dbReference type="Proteomes" id="UP000807504">
    <property type="component" value="Unassembled WGS sequence"/>
</dbReference>
<evidence type="ECO:0000313" key="1">
    <source>
        <dbReference type="EMBL" id="KAF8783001.1"/>
    </source>
</evidence>
<dbReference type="AlphaFoldDB" id="A0A8T0EZ16"/>
<gene>
    <name evidence="1" type="ORF">HNY73_013222</name>
</gene>
<comment type="caution">
    <text evidence="1">The sequence shown here is derived from an EMBL/GenBank/DDBJ whole genome shotgun (WGS) entry which is preliminary data.</text>
</comment>
<keyword evidence="2" id="KW-1185">Reference proteome</keyword>
<reference evidence="1" key="2">
    <citation type="submission" date="2020-06" db="EMBL/GenBank/DDBJ databases">
        <authorList>
            <person name="Sheffer M."/>
        </authorList>
    </citation>
    <scope>NUCLEOTIDE SEQUENCE</scope>
</reference>
<name>A0A8T0EZ16_ARGBR</name>
<dbReference type="EMBL" id="JABXBU010001863">
    <property type="protein sequence ID" value="KAF8783001.1"/>
    <property type="molecule type" value="Genomic_DNA"/>
</dbReference>
<organism evidence="1 2">
    <name type="scientific">Argiope bruennichi</name>
    <name type="common">Wasp spider</name>
    <name type="synonym">Aranea bruennichi</name>
    <dbReference type="NCBI Taxonomy" id="94029"/>
    <lineage>
        <taxon>Eukaryota</taxon>
        <taxon>Metazoa</taxon>
        <taxon>Ecdysozoa</taxon>
        <taxon>Arthropoda</taxon>
        <taxon>Chelicerata</taxon>
        <taxon>Arachnida</taxon>
        <taxon>Araneae</taxon>
        <taxon>Araneomorphae</taxon>
        <taxon>Entelegynae</taxon>
        <taxon>Araneoidea</taxon>
        <taxon>Araneidae</taxon>
        <taxon>Argiope</taxon>
    </lineage>
</organism>
<sequence>MDENLSKGPTSLNAIKRMMRKFEETSSVDVALGRERRATETAIVAEVATTTDEVSASSSNVTASGRSTARSLDIPWADMRML</sequence>
<reference evidence="1" key="1">
    <citation type="journal article" date="2020" name="bioRxiv">
        <title>Chromosome-level reference genome of the European wasp spider Argiope bruennichi: a resource for studies on range expansion and evolutionary adaptation.</title>
        <authorList>
            <person name="Sheffer M.M."/>
            <person name="Hoppe A."/>
            <person name="Krehenwinkel H."/>
            <person name="Uhl G."/>
            <person name="Kuss A.W."/>
            <person name="Jensen L."/>
            <person name="Jensen C."/>
            <person name="Gillespie R.G."/>
            <person name="Hoff K.J."/>
            <person name="Prost S."/>
        </authorList>
    </citation>
    <scope>NUCLEOTIDE SEQUENCE</scope>
</reference>
<protein>
    <submittedName>
        <fullName evidence="1">Uncharacterized protein</fullName>
    </submittedName>
</protein>